<protein>
    <submittedName>
        <fullName evidence="4">IS66 family transposase</fullName>
    </submittedName>
</protein>
<dbReference type="InterPro" id="IPR052344">
    <property type="entry name" value="Transposase-related"/>
</dbReference>
<evidence type="ECO:0000259" key="2">
    <source>
        <dbReference type="Pfam" id="PF03050"/>
    </source>
</evidence>
<dbReference type="Pfam" id="PF03050">
    <property type="entry name" value="DDE_Tnp_IS66"/>
    <property type="match status" value="1"/>
</dbReference>
<dbReference type="InterPro" id="IPR004291">
    <property type="entry name" value="Transposase_IS66_central"/>
</dbReference>
<feature type="region of interest" description="Disordered" evidence="1">
    <location>
        <begin position="32"/>
        <end position="78"/>
    </location>
</feature>
<proteinExistence type="predicted"/>
<reference evidence="4" key="1">
    <citation type="journal article" date="2020" name="mSystems">
        <title>Genome- and Community-Level Interaction Insights into Carbon Utilization and Element Cycling Functions of Hydrothermarchaeota in Hydrothermal Sediment.</title>
        <authorList>
            <person name="Zhou Z."/>
            <person name="Liu Y."/>
            <person name="Xu W."/>
            <person name="Pan J."/>
            <person name="Luo Z.H."/>
            <person name="Li M."/>
        </authorList>
    </citation>
    <scope>NUCLEOTIDE SEQUENCE [LARGE SCALE GENOMIC DNA]</scope>
    <source>
        <strain evidence="4">HyVt-19</strain>
    </source>
</reference>
<dbReference type="AlphaFoldDB" id="A0A7C0WSX3"/>
<evidence type="ECO:0000313" key="4">
    <source>
        <dbReference type="EMBL" id="HDL90564.1"/>
    </source>
</evidence>
<feature type="compositionally biased region" description="Basic residues" evidence="1">
    <location>
        <begin position="54"/>
        <end position="68"/>
    </location>
</feature>
<organism evidence="4">
    <name type="scientific">Thermodesulforhabdus norvegica</name>
    <dbReference type="NCBI Taxonomy" id="39841"/>
    <lineage>
        <taxon>Bacteria</taxon>
        <taxon>Pseudomonadati</taxon>
        <taxon>Thermodesulfobacteriota</taxon>
        <taxon>Syntrophobacteria</taxon>
        <taxon>Syntrophobacterales</taxon>
        <taxon>Thermodesulforhabdaceae</taxon>
        <taxon>Thermodesulforhabdus</taxon>
    </lineage>
</organism>
<dbReference type="Proteomes" id="UP000886355">
    <property type="component" value="Unassembled WGS sequence"/>
</dbReference>
<dbReference type="EMBL" id="DQZW01000315">
    <property type="protein sequence ID" value="HDL90564.1"/>
    <property type="molecule type" value="Genomic_DNA"/>
</dbReference>
<accession>A0A7C0WSX3</accession>
<name>A0A7C0WSX3_9BACT</name>
<dbReference type="Pfam" id="PF13005">
    <property type="entry name" value="zf-IS66"/>
    <property type="match status" value="1"/>
</dbReference>
<sequence>MNREEAIAILEMDREEAIAKIIELGEKAEKYDKQTVDKEVTTPSGMKPVYEKPNHRKRCKRPGQKKGHPGITRQRPPYIDKKEEHSLEQCPNCGNQLGKPATRRTRIVEDIPPVKVEITEHTINGYWCPKCREIVEPTVEKALPGSTLGLNLIILSAWLHYGVGTSVSNVVKILRCLAGITVSPGGLTHAWQRVANILEPVYDAIGEKVQNSAFLHADETGWRVNGITHWLWCFANKLYCYYIIDARRGSPVLLEFFKITFQGILICDFWGAYNKLKTLAKQRCLYHLFTELVKVDKKNKSPAWIMFRKQVTRLLRDAIRLSQAKDKLDPTVFQRRKEKIYQRLDALIEKQWEDKDCKRLIKRLKRHRCELFTFLDHKEVSPFNNHAEQQMRAPVISRKISQQNRSDKGAKSQAIFMSLFRTCHLQKIDPIAATLDIVRALVFGKMGKDALDSFLKTRTVDSESYGQQRSAEVSA</sequence>
<feature type="domain" description="Transposase IS66 zinc-finger binding" evidence="3">
    <location>
        <begin position="89"/>
        <end position="131"/>
    </location>
</feature>
<feature type="domain" description="Transposase IS66 central" evidence="2">
    <location>
        <begin position="156"/>
        <end position="411"/>
    </location>
</feature>
<comment type="caution">
    <text evidence="4">The sequence shown here is derived from an EMBL/GenBank/DDBJ whole genome shotgun (WGS) entry which is preliminary data.</text>
</comment>
<evidence type="ECO:0000256" key="1">
    <source>
        <dbReference type="SAM" id="MobiDB-lite"/>
    </source>
</evidence>
<dbReference type="NCBIfam" id="NF033517">
    <property type="entry name" value="transpos_IS66"/>
    <property type="match status" value="1"/>
</dbReference>
<gene>
    <name evidence="4" type="ORF">ENG14_06645</name>
</gene>
<evidence type="ECO:0000259" key="3">
    <source>
        <dbReference type="Pfam" id="PF13005"/>
    </source>
</evidence>
<dbReference type="PANTHER" id="PTHR33678:SF2">
    <property type="match status" value="1"/>
</dbReference>
<dbReference type="InterPro" id="IPR024474">
    <property type="entry name" value="Znf_dom_IS66"/>
</dbReference>
<dbReference type="PANTHER" id="PTHR33678">
    <property type="entry name" value="BLL1576 PROTEIN"/>
    <property type="match status" value="1"/>
</dbReference>